<evidence type="ECO:0000313" key="4">
    <source>
        <dbReference type="Proteomes" id="UP000233766"/>
    </source>
</evidence>
<name>A0A2N3V8E1_9NOCA</name>
<dbReference type="EMBL" id="PJMW01000002">
    <property type="protein sequence ID" value="PKV77888.1"/>
    <property type="molecule type" value="Genomic_DNA"/>
</dbReference>
<dbReference type="AlphaFoldDB" id="A0A2N3V8E1"/>
<proteinExistence type="predicted"/>
<feature type="domain" description="DUF6973" evidence="2">
    <location>
        <begin position="244"/>
        <end position="355"/>
    </location>
</feature>
<dbReference type="Proteomes" id="UP000233766">
    <property type="component" value="Unassembled WGS sequence"/>
</dbReference>
<dbReference type="Gene3D" id="1.10.287.1060">
    <property type="entry name" value="ESAT-6-like"/>
    <property type="match status" value="1"/>
</dbReference>
<gene>
    <name evidence="3" type="ORF">ATK86_2241</name>
</gene>
<protein>
    <recommendedName>
        <fullName evidence="2">DUF6973 domain-containing protein</fullName>
    </recommendedName>
</protein>
<accession>A0A2N3V8E1</accession>
<keyword evidence="4" id="KW-1185">Reference proteome</keyword>
<dbReference type="InterPro" id="IPR054246">
    <property type="entry name" value="DUF6973"/>
</dbReference>
<feature type="region of interest" description="Disordered" evidence="1">
    <location>
        <begin position="383"/>
        <end position="403"/>
    </location>
</feature>
<sequence>MSSLPPTKSEIRQWNFDSLTEQGNEWGRGAGAVTTEYGTINQQLADSPGFWRGGAGDAMRVKSEEAKTSLSKVVTAFENAQPAVAQIVHLLGFAKTSAVNAIKTAEEERYSVAEDGAVSYSSDVVSWLAAEKGNSLEVAKAALDQGQRQHEDAIKKALREAGDAATSAGEAIVKVFADVPIPLGADLEMILNTYQVNPDQQKMTKWPSEELISWVNRFKPGSDIAQKDVTVSEAEMLNNLSLMDQYKFYQISDDASETAERLFPDKNVDNQEDGNFQDNHADAFRHAYWNARLTEEFGPEWTEEYTTKHEGREDNRMGREAMDLYNNELGRKIATENPGIGSAALQNKIIESWNNGDGVVIDQNGNLARPKMTTLGYEPPTELIDQQQSLPGSMIPDNKPSPK</sequence>
<evidence type="ECO:0000313" key="3">
    <source>
        <dbReference type="EMBL" id="PKV77888.1"/>
    </source>
</evidence>
<reference evidence="3 4" key="1">
    <citation type="submission" date="2017-12" db="EMBL/GenBank/DDBJ databases">
        <title>Sequencing the genomes of 1000 Actinobacteria strains.</title>
        <authorList>
            <person name="Klenk H.-P."/>
        </authorList>
    </citation>
    <scope>NUCLEOTIDE SEQUENCE [LARGE SCALE GENOMIC DNA]</scope>
    <source>
        <strain evidence="3 4">DSM 44489</strain>
    </source>
</reference>
<dbReference type="SUPFAM" id="SSF140453">
    <property type="entry name" value="EsxAB dimer-like"/>
    <property type="match status" value="1"/>
</dbReference>
<dbReference type="Pfam" id="PF22322">
    <property type="entry name" value="DUF6973"/>
    <property type="match status" value="1"/>
</dbReference>
<evidence type="ECO:0000259" key="2">
    <source>
        <dbReference type="Pfam" id="PF22322"/>
    </source>
</evidence>
<organism evidence="3 4">
    <name type="scientific">Nocardia fluminea</name>
    <dbReference type="NCBI Taxonomy" id="134984"/>
    <lineage>
        <taxon>Bacteria</taxon>
        <taxon>Bacillati</taxon>
        <taxon>Actinomycetota</taxon>
        <taxon>Actinomycetes</taxon>
        <taxon>Mycobacteriales</taxon>
        <taxon>Nocardiaceae</taxon>
        <taxon>Nocardia</taxon>
    </lineage>
</organism>
<comment type="caution">
    <text evidence="3">The sequence shown here is derived from an EMBL/GenBank/DDBJ whole genome shotgun (WGS) entry which is preliminary data.</text>
</comment>
<dbReference type="InterPro" id="IPR036689">
    <property type="entry name" value="ESAT-6-like_sf"/>
</dbReference>
<evidence type="ECO:0000256" key="1">
    <source>
        <dbReference type="SAM" id="MobiDB-lite"/>
    </source>
</evidence>